<accession>A0A1X7JZR0</accession>
<dbReference type="AlphaFoldDB" id="A0A1X7JZR0"/>
<evidence type="ECO:0008006" key="4">
    <source>
        <dbReference type="Google" id="ProtNLM"/>
    </source>
</evidence>
<feature type="transmembrane region" description="Helical" evidence="1">
    <location>
        <begin position="54"/>
        <end position="77"/>
    </location>
</feature>
<keyword evidence="3" id="KW-1185">Reference proteome</keyword>
<keyword evidence="1" id="KW-1133">Transmembrane helix</keyword>
<protein>
    <recommendedName>
        <fullName evidence="4">Menaquinol-cytochrome c reductase cytochrome b subunit</fullName>
    </recommendedName>
</protein>
<keyword evidence="1" id="KW-0812">Transmembrane</keyword>
<organism evidence="2 3">
    <name type="scientific">Paenibacillus aquistagni</name>
    <dbReference type="NCBI Taxonomy" id="1852522"/>
    <lineage>
        <taxon>Bacteria</taxon>
        <taxon>Bacillati</taxon>
        <taxon>Bacillota</taxon>
        <taxon>Bacilli</taxon>
        <taxon>Bacillales</taxon>
        <taxon>Paenibacillaceae</taxon>
        <taxon>Paenibacillus</taxon>
    </lineage>
</organism>
<reference evidence="2 3" key="1">
    <citation type="submission" date="2017-04" db="EMBL/GenBank/DDBJ databases">
        <authorList>
            <person name="Afonso C.L."/>
            <person name="Miller P.J."/>
            <person name="Scott M.A."/>
            <person name="Spackman E."/>
            <person name="Goraichik I."/>
            <person name="Dimitrov K.M."/>
            <person name="Suarez D.L."/>
            <person name="Swayne D.E."/>
        </authorList>
    </citation>
    <scope>NUCLEOTIDE SEQUENCE [LARGE SCALE GENOMIC DNA]</scope>
    <source>
        <strain evidence="2 3">11</strain>
    </source>
</reference>
<sequence>MRSFLFSLSVGGAFLAIYYVFQIISEFYQTVDYTPDVMNSYKEVEQLKNHADFAVVQGFPIIEIMLLVLGVATYYIVRAIRARKPIV</sequence>
<keyword evidence="1" id="KW-0472">Membrane</keyword>
<evidence type="ECO:0000313" key="2">
    <source>
        <dbReference type="EMBL" id="SMG34060.1"/>
    </source>
</evidence>
<dbReference type="EMBL" id="FXAZ01000002">
    <property type="protein sequence ID" value="SMG34060.1"/>
    <property type="molecule type" value="Genomic_DNA"/>
</dbReference>
<gene>
    <name evidence="2" type="ORF">SAMN06295960_1933</name>
</gene>
<dbReference type="Proteomes" id="UP000193834">
    <property type="component" value="Unassembled WGS sequence"/>
</dbReference>
<name>A0A1X7JZR0_9BACL</name>
<proteinExistence type="predicted"/>
<dbReference type="RefSeq" id="WP_085494172.1">
    <property type="nucleotide sequence ID" value="NZ_FXAZ01000002.1"/>
</dbReference>
<evidence type="ECO:0000313" key="3">
    <source>
        <dbReference type="Proteomes" id="UP000193834"/>
    </source>
</evidence>
<evidence type="ECO:0000256" key="1">
    <source>
        <dbReference type="SAM" id="Phobius"/>
    </source>
</evidence>